<accession>A0AAN0J535</accession>
<gene>
    <name evidence="5" type="primary">105312721</name>
</gene>
<feature type="region of interest" description="Disordered" evidence="3">
    <location>
        <begin position="588"/>
        <end position="666"/>
    </location>
</feature>
<feature type="compositionally biased region" description="Basic residues" evidence="3">
    <location>
        <begin position="357"/>
        <end position="369"/>
    </location>
</feature>
<organism evidence="5 6">
    <name type="scientific">Amphimedon queenslandica</name>
    <name type="common">Sponge</name>
    <dbReference type="NCBI Taxonomy" id="400682"/>
    <lineage>
        <taxon>Eukaryota</taxon>
        <taxon>Metazoa</taxon>
        <taxon>Porifera</taxon>
        <taxon>Demospongiae</taxon>
        <taxon>Heteroscleromorpha</taxon>
        <taxon>Haplosclerida</taxon>
        <taxon>Niphatidae</taxon>
        <taxon>Amphimedon</taxon>
    </lineage>
</organism>
<evidence type="ECO:0000313" key="5">
    <source>
        <dbReference type="EnsemblMetazoa" id="XP_019851857.1"/>
    </source>
</evidence>
<dbReference type="GO" id="GO:0003677">
    <property type="term" value="F:DNA binding"/>
    <property type="evidence" value="ECO:0007669"/>
    <property type="project" value="UniProtKB-UniRule"/>
</dbReference>
<reference evidence="6" key="1">
    <citation type="journal article" date="2010" name="Nature">
        <title>The Amphimedon queenslandica genome and the evolution of animal complexity.</title>
        <authorList>
            <person name="Srivastava M."/>
            <person name="Simakov O."/>
            <person name="Chapman J."/>
            <person name="Fahey B."/>
            <person name="Gauthier M.E."/>
            <person name="Mitros T."/>
            <person name="Richards G.S."/>
            <person name="Conaco C."/>
            <person name="Dacre M."/>
            <person name="Hellsten U."/>
            <person name="Larroux C."/>
            <person name="Putnam N.H."/>
            <person name="Stanke M."/>
            <person name="Adamska M."/>
            <person name="Darling A."/>
            <person name="Degnan S.M."/>
            <person name="Oakley T.H."/>
            <person name="Plachetzki D.C."/>
            <person name="Zhai Y."/>
            <person name="Adamski M."/>
            <person name="Calcino A."/>
            <person name="Cummins S.F."/>
            <person name="Goodstein D.M."/>
            <person name="Harris C."/>
            <person name="Jackson D.J."/>
            <person name="Leys S.P."/>
            <person name="Shu S."/>
            <person name="Woodcroft B.J."/>
            <person name="Vervoort M."/>
            <person name="Kosik K.S."/>
            <person name="Manning G."/>
            <person name="Degnan B.M."/>
            <person name="Rokhsar D.S."/>
        </authorList>
    </citation>
    <scope>NUCLEOTIDE SEQUENCE [LARGE SCALE GENOMIC DNA]</scope>
</reference>
<dbReference type="Proteomes" id="UP000007879">
    <property type="component" value="Unassembled WGS sequence"/>
</dbReference>
<feature type="region of interest" description="Disordered" evidence="3">
    <location>
        <begin position="398"/>
        <end position="448"/>
    </location>
</feature>
<feature type="compositionally biased region" description="Acidic residues" evidence="3">
    <location>
        <begin position="642"/>
        <end position="651"/>
    </location>
</feature>
<feature type="compositionally biased region" description="Polar residues" evidence="3">
    <location>
        <begin position="44"/>
        <end position="54"/>
    </location>
</feature>
<feature type="compositionally biased region" description="Low complexity" evidence="3">
    <location>
        <begin position="400"/>
        <end position="410"/>
    </location>
</feature>
<feature type="compositionally biased region" description="Basic residues" evidence="3">
    <location>
        <begin position="430"/>
        <end position="440"/>
    </location>
</feature>
<keyword evidence="1" id="KW-0238">DNA-binding</keyword>
<feature type="region of interest" description="Disordered" evidence="3">
    <location>
        <begin position="357"/>
        <end position="385"/>
    </location>
</feature>
<feature type="DNA-binding region" description="HMG box" evidence="1">
    <location>
        <begin position="441"/>
        <end position="518"/>
    </location>
</feature>
<feature type="compositionally biased region" description="Polar residues" evidence="3">
    <location>
        <begin position="607"/>
        <end position="634"/>
    </location>
</feature>
<feature type="region of interest" description="Disordered" evidence="3">
    <location>
        <begin position="25"/>
        <end position="81"/>
    </location>
</feature>
<dbReference type="InterPro" id="IPR036910">
    <property type="entry name" value="HMG_box_dom_sf"/>
</dbReference>
<name>A0AAN0J535_AMPQE</name>
<feature type="domain" description="HMG box" evidence="4">
    <location>
        <begin position="441"/>
        <end position="518"/>
    </location>
</feature>
<evidence type="ECO:0000256" key="3">
    <source>
        <dbReference type="SAM" id="MobiDB-lite"/>
    </source>
</evidence>
<proteinExistence type="predicted"/>
<keyword evidence="6" id="KW-1185">Reference proteome</keyword>
<evidence type="ECO:0000313" key="6">
    <source>
        <dbReference type="Proteomes" id="UP000007879"/>
    </source>
</evidence>
<evidence type="ECO:0000256" key="1">
    <source>
        <dbReference type="PROSITE-ProRule" id="PRU00267"/>
    </source>
</evidence>
<dbReference type="EnsemblMetazoa" id="XM_019996298.1">
    <property type="protein sequence ID" value="XP_019851857.1"/>
    <property type="gene ID" value="LOC105312721"/>
</dbReference>
<dbReference type="PROSITE" id="PS50118">
    <property type="entry name" value="HMG_BOX_2"/>
    <property type="match status" value="1"/>
</dbReference>
<sequence length="774" mass="85083">MVERNVRGNILEDLFSCGSRSKIKKAKMQRLSTPSKDKDHNDTDTANSSHSFIKSHSLEEERSLSLDGDDEDQELDVSLPSSQPVLRSIRSCTPVDLPMSSEMPCCLLEEDEENEMIASSLAAPFRSLAATPIITKPTLATPTTGPASDQYKTDRLSIMTTNPIKTNLHFHRKLHSSISSGHHKKTFLNNRSFKIPIVTPTPVSVISLRTKPSLNPPTIPVLTPVSSVPIPTPVSSVPIPMLTPLSSVPIPTVTPVSSVSIPMLTPISSIPMLTPVSSVPIPKVALVSTVTSVASVSTVPVVPVSTVMRVSTEAPPTIIPPVSSSAASVAVKNQTGVTSISDHSLLLSALNYCSMTSRHKSNNKSKRKRGSEPSSSSSPTQDNLMTSQTRSILRDFLHKQQSSTESQSTTGGKLNGHYLPSASGEVQGNTRKRRKLKSPKPRPPLTSYGAFLRESQSDFTGSSQDVAKKLGLVWGSMNESMKEVRQGLKPVCINDLQEYNVKSQVDQYRYTRELKGFLWKKFEDCMEYPVFSRLVDDTIASTGQYNNSELSCSLCHISFCNLYRKNSHFCGRPHSNELVMKLTQVLEESTKERTNDSDGREKDETNSSECLANDSSTDSSSVHEPQSVDHSNSAIVRIDLTGDGDDDDDSGDEKSDLTDNDDDDEEYCNVEGCTAISDDLKPSPGCRPALRDAYQAIGNMEANVQSLELEKSNHLELMNCYIHLLEQESEIQEWSTAYNEAIEESLKQIQTNKESLRRLLELVDQCRARVNDSS</sequence>
<dbReference type="AlphaFoldDB" id="A0AAN0J535"/>
<feature type="compositionally biased region" description="Basic and acidic residues" evidence="3">
    <location>
        <begin position="588"/>
        <end position="605"/>
    </location>
</feature>
<protein>
    <recommendedName>
        <fullName evidence="4">HMG box domain-containing protein</fullName>
    </recommendedName>
</protein>
<evidence type="ECO:0000256" key="2">
    <source>
        <dbReference type="SAM" id="Coils"/>
    </source>
</evidence>
<keyword evidence="1" id="KW-0539">Nucleus</keyword>
<reference evidence="5" key="2">
    <citation type="submission" date="2024-06" db="UniProtKB">
        <authorList>
            <consortium name="EnsemblMetazoa"/>
        </authorList>
    </citation>
    <scope>IDENTIFICATION</scope>
</reference>
<keyword evidence="2" id="KW-0175">Coiled coil</keyword>
<feature type="coiled-coil region" evidence="2">
    <location>
        <begin position="690"/>
        <end position="759"/>
    </location>
</feature>
<dbReference type="SUPFAM" id="SSF47095">
    <property type="entry name" value="HMG-box"/>
    <property type="match status" value="1"/>
</dbReference>
<dbReference type="InterPro" id="IPR009071">
    <property type="entry name" value="HMG_box_dom"/>
</dbReference>
<dbReference type="GO" id="GO:0005634">
    <property type="term" value="C:nucleus"/>
    <property type="evidence" value="ECO:0007669"/>
    <property type="project" value="UniProtKB-UniRule"/>
</dbReference>
<evidence type="ECO:0000259" key="4">
    <source>
        <dbReference type="PROSITE" id="PS50118"/>
    </source>
</evidence>